<keyword evidence="1" id="KW-1133">Transmembrane helix</keyword>
<dbReference type="EMBL" id="JAGGKS010000006">
    <property type="protein sequence ID" value="MBP1926239.1"/>
    <property type="molecule type" value="Genomic_DNA"/>
</dbReference>
<keyword evidence="1" id="KW-0812">Transmembrane</keyword>
<evidence type="ECO:0000313" key="3">
    <source>
        <dbReference type="Proteomes" id="UP001519342"/>
    </source>
</evidence>
<protein>
    <recommendedName>
        <fullName evidence="4">DUF4860 domain-containing protein</fullName>
    </recommendedName>
</protein>
<dbReference type="RefSeq" id="WP_209511978.1">
    <property type="nucleotide sequence ID" value="NZ_JAGGKS010000006.1"/>
</dbReference>
<dbReference type="InterPro" id="IPR032340">
    <property type="entry name" value="DUF4860"/>
</dbReference>
<name>A0ABS4GEX3_9FIRM</name>
<keyword evidence="1" id="KW-0472">Membrane</keyword>
<accession>A0ABS4GEX3</accession>
<feature type="transmembrane region" description="Helical" evidence="1">
    <location>
        <begin position="12"/>
        <end position="33"/>
    </location>
</feature>
<keyword evidence="3" id="KW-1185">Reference proteome</keyword>
<organism evidence="2 3">
    <name type="scientific">Sedimentibacter acidaminivorans</name>
    <dbReference type="NCBI Taxonomy" id="913099"/>
    <lineage>
        <taxon>Bacteria</taxon>
        <taxon>Bacillati</taxon>
        <taxon>Bacillota</taxon>
        <taxon>Tissierellia</taxon>
        <taxon>Sedimentibacter</taxon>
    </lineage>
</organism>
<evidence type="ECO:0000313" key="2">
    <source>
        <dbReference type="EMBL" id="MBP1926239.1"/>
    </source>
</evidence>
<comment type="caution">
    <text evidence="2">The sequence shown here is derived from an EMBL/GenBank/DDBJ whole genome shotgun (WGS) entry which is preliminary data.</text>
</comment>
<reference evidence="2 3" key="1">
    <citation type="submission" date="2021-03" db="EMBL/GenBank/DDBJ databases">
        <title>Genomic Encyclopedia of Type Strains, Phase IV (KMG-IV): sequencing the most valuable type-strain genomes for metagenomic binning, comparative biology and taxonomic classification.</title>
        <authorList>
            <person name="Goeker M."/>
        </authorList>
    </citation>
    <scope>NUCLEOTIDE SEQUENCE [LARGE SCALE GENOMIC DNA]</scope>
    <source>
        <strain evidence="2 3">DSM 24004</strain>
    </source>
</reference>
<proteinExistence type="predicted"/>
<dbReference type="Proteomes" id="UP001519342">
    <property type="component" value="Unassembled WGS sequence"/>
</dbReference>
<sequence length="167" mass="19563">MKRKKHISSKFSIQFIFIMLLFLIIVILSIMIINLGKEIYISINNDRTNNYELRVSLSYISNKIRQADKKSMVDIRDFNGNPAIVIKETYDGLNYENWIYYNDNNIYEILIDEGESFGIYDGMKVLEVDNFNISKINDNLYKISVVEEGRSSDLVISLYSVQRKTMD</sequence>
<evidence type="ECO:0008006" key="4">
    <source>
        <dbReference type="Google" id="ProtNLM"/>
    </source>
</evidence>
<gene>
    <name evidence="2" type="ORF">J2Z76_002104</name>
</gene>
<evidence type="ECO:0000256" key="1">
    <source>
        <dbReference type="SAM" id="Phobius"/>
    </source>
</evidence>
<dbReference type="Pfam" id="PF16152">
    <property type="entry name" value="DUF4860"/>
    <property type="match status" value="1"/>
</dbReference>